<proteinExistence type="predicted"/>
<dbReference type="EnsemblMetazoa" id="RPRC004348-RA">
    <property type="protein sequence ID" value="RPRC004348-PA"/>
    <property type="gene ID" value="RPRC004348"/>
</dbReference>
<name>T1HJX6_RHOPR</name>
<evidence type="ECO:0000313" key="2">
    <source>
        <dbReference type="Proteomes" id="UP000015103"/>
    </source>
</evidence>
<sequence length="172" mass="20222">MSNNRALRSGDRLENGSLINLQALTGESLLEKERRLSEMILQLQMVRDQLLNQQQLHTKVHRGNRNSFDEMKCLVGVIFKLRGQLLNLNFNVARDEAVHLCSMCNQFAVEDTFHYVSVCPVLSEFRVRWLGKKALSESECIEYLNGSDWDKLYNYHMRAWKYRSFLIQEYNT</sequence>
<dbReference type="HOGENOM" id="CLU_1557199_0_0_1"/>
<dbReference type="EMBL" id="ACPB03020724">
    <property type="status" value="NOT_ANNOTATED_CDS"/>
    <property type="molecule type" value="Genomic_DNA"/>
</dbReference>
<dbReference type="VEuPathDB" id="VectorBase:RPRC004348"/>
<dbReference type="Proteomes" id="UP000015103">
    <property type="component" value="Unassembled WGS sequence"/>
</dbReference>
<evidence type="ECO:0000313" key="1">
    <source>
        <dbReference type="EnsemblMetazoa" id="RPRC004348-PA"/>
    </source>
</evidence>
<dbReference type="AlphaFoldDB" id="T1HJX6"/>
<reference evidence="1" key="1">
    <citation type="submission" date="2015-05" db="UniProtKB">
        <authorList>
            <consortium name="EnsemblMetazoa"/>
        </authorList>
    </citation>
    <scope>IDENTIFICATION</scope>
</reference>
<organism evidence="1 2">
    <name type="scientific">Rhodnius prolixus</name>
    <name type="common">Triatomid bug</name>
    <dbReference type="NCBI Taxonomy" id="13249"/>
    <lineage>
        <taxon>Eukaryota</taxon>
        <taxon>Metazoa</taxon>
        <taxon>Ecdysozoa</taxon>
        <taxon>Arthropoda</taxon>
        <taxon>Hexapoda</taxon>
        <taxon>Insecta</taxon>
        <taxon>Pterygota</taxon>
        <taxon>Neoptera</taxon>
        <taxon>Paraneoptera</taxon>
        <taxon>Hemiptera</taxon>
        <taxon>Heteroptera</taxon>
        <taxon>Panheteroptera</taxon>
        <taxon>Cimicomorpha</taxon>
        <taxon>Reduviidae</taxon>
        <taxon>Triatominae</taxon>
        <taxon>Rhodnius</taxon>
    </lineage>
</organism>
<accession>T1HJX6</accession>
<protein>
    <submittedName>
        <fullName evidence="1">Uncharacterized protein</fullName>
    </submittedName>
</protein>
<dbReference type="InParanoid" id="T1HJX6"/>
<keyword evidence="2" id="KW-1185">Reference proteome</keyword>